<sequence length="572" mass="64837">MAQIPNLDNAPINLTSLREQSQKELLSILKNIRGKKCMVVDQKLSGSLSLIIQTSLLKEHMVELRHLSAEPIETDSTKVVYLVRSQLSLMKFICSHIHNDISKGLQREYYVYFVPRRSVACEKIFEEEKVHQLMTIGEYSLYMIPLDEDVISFELDLAYKFSFGLIPNVRAKGKASVRVADILNRMQAEEPVNSSDIVVPEINTLIILDREVDMVTPMCSQLTYEGLLDEFLRVNHGSMELDASIMGVQQEGKKMRVPLNSSDKLFKEIRDLNFEVVVQVLRQKATSMKQDYTEMTTTTQSVSELKDFVKKLNSLPEMTRHINLAQHLSTFTSKPSFLGRLDMEHTIVEAQSYDICFEYIEEMIHKQEPLVNILRLLILFSVTNSGLPKKHFDYLRRELLHSYGFEHMATLNNLEKAGLFKRQETKGNWLTIKRALQLVVEDTDTANPNDIAYVFSGYAPLSIRLVQSAIRSGWRPIEEILKLLPGPHSESKRSGFATSPSYDSLNGAPADKLSDGRRSLVLVVFIGGVTFAEISALRFLSAQEGMAYDLIVATTKIVSGHTLTETFVENMG</sequence>
<proteinExistence type="inferred from homology"/>
<dbReference type="Gene3D" id="1.25.40.850">
    <property type="match status" value="1"/>
</dbReference>
<organism evidence="2 3">
    <name type="scientific">Punica granatum</name>
    <name type="common">Pomegranate</name>
    <dbReference type="NCBI Taxonomy" id="22663"/>
    <lineage>
        <taxon>Eukaryota</taxon>
        <taxon>Viridiplantae</taxon>
        <taxon>Streptophyta</taxon>
        <taxon>Embryophyta</taxon>
        <taxon>Tracheophyta</taxon>
        <taxon>Spermatophyta</taxon>
        <taxon>Magnoliopsida</taxon>
        <taxon>eudicotyledons</taxon>
        <taxon>Gunneridae</taxon>
        <taxon>Pentapetalae</taxon>
        <taxon>rosids</taxon>
        <taxon>malvids</taxon>
        <taxon>Myrtales</taxon>
        <taxon>Lythraceae</taxon>
        <taxon>Punica</taxon>
    </lineage>
</organism>
<accession>A0A2I0IRY1</accession>
<evidence type="ECO:0000256" key="1">
    <source>
        <dbReference type="ARBA" id="ARBA00009884"/>
    </source>
</evidence>
<dbReference type="InterPro" id="IPR043154">
    <property type="entry name" value="Sec-1-like_dom1"/>
</dbReference>
<dbReference type="Gene3D" id="3.40.50.2060">
    <property type="match status" value="1"/>
</dbReference>
<dbReference type="InterPro" id="IPR043155">
    <property type="entry name" value="VPS33_dom3b"/>
</dbReference>
<dbReference type="STRING" id="22663.A0A2I0IRY1"/>
<dbReference type="InterPro" id="IPR036045">
    <property type="entry name" value="Sec1-like_sf"/>
</dbReference>
<evidence type="ECO:0000313" key="2">
    <source>
        <dbReference type="EMBL" id="PKI46747.1"/>
    </source>
</evidence>
<reference evidence="2 3" key="1">
    <citation type="submission" date="2017-11" db="EMBL/GenBank/DDBJ databases">
        <title>De-novo sequencing of pomegranate (Punica granatum L.) genome.</title>
        <authorList>
            <person name="Akparov Z."/>
            <person name="Amiraslanov A."/>
            <person name="Hajiyeva S."/>
            <person name="Abbasov M."/>
            <person name="Kaur K."/>
            <person name="Hamwieh A."/>
            <person name="Solovyev V."/>
            <person name="Salamov A."/>
            <person name="Braich B."/>
            <person name="Kosarev P."/>
            <person name="Mahmoud A."/>
            <person name="Hajiyev E."/>
            <person name="Babayeva S."/>
            <person name="Izzatullayeva V."/>
            <person name="Mammadov A."/>
            <person name="Mammadov A."/>
            <person name="Sharifova S."/>
            <person name="Ojaghi J."/>
            <person name="Eynullazada K."/>
            <person name="Bayramov B."/>
            <person name="Abdulazimova A."/>
            <person name="Shahmuradov I."/>
        </authorList>
    </citation>
    <scope>NUCLEOTIDE SEQUENCE [LARGE SCALE GENOMIC DNA]</scope>
    <source>
        <strain evidence="3">cv. AG2017</strain>
        <tissue evidence="2">Leaf</tissue>
    </source>
</reference>
<dbReference type="AlphaFoldDB" id="A0A2I0IRY1"/>
<evidence type="ECO:0000313" key="3">
    <source>
        <dbReference type="Proteomes" id="UP000233551"/>
    </source>
</evidence>
<dbReference type="PIRSF" id="PIRSF005715">
    <property type="entry name" value="VPS45_Sec1"/>
    <property type="match status" value="1"/>
</dbReference>
<dbReference type="InterPro" id="IPR001619">
    <property type="entry name" value="Sec1-like"/>
</dbReference>
<dbReference type="GO" id="GO:0016192">
    <property type="term" value="P:vesicle-mediated transport"/>
    <property type="evidence" value="ECO:0007669"/>
    <property type="project" value="InterPro"/>
</dbReference>
<dbReference type="PANTHER" id="PTHR11679">
    <property type="entry name" value="VESICLE PROTEIN SORTING-ASSOCIATED"/>
    <property type="match status" value="1"/>
</dbReference>
<dbReference type="SUPFAM" id="SSF56815">
    <property type="entry name" value="Sec1/munc18-like (SM) proteins"/>
    <property type="match status" value="1"/>
</dbReference>
<comment type="similarity">
    <text evidence="1">Belongs to the STXBP/unc-18/SEC1 family.</text>
</comment>
<gene>
    <name evidence="2" type="ORF">CRG98_032887</name>
</gene>
<comment type="caution">
    <text evidence="2">The sequence shown here is derived from an EMBL/GenBank/DDBJ whole genome shotgun (WGS) entry which is preliminary data.</text>
</comment>
<dbReference type="FunFam" id="3.40.50.1910:FF:000005">
    <property type="entry name" value="vacuolar protein sorting-associated protein 33A isoform X1"/>
    <property type="match status" value="1"/>
</dbReference>
<name>A0A2I0IRY1_PUNGR</name>
<dbReference type="Pfam" id="PF00995">
    <property type="entry name" value="Sec1"/>
    <property type="match status" value="1"/>
</dbReference>
<dbReference type="InterPro" id="IPR027482">
    <property type="entry name" value="Sec1-like_dom2"/>
</dbReference>
<dbReference type="Gene3D" id="3.40.50.1910">
    <property type="match status" value="1"/>
</dbReference>
<dbReference type="Gene3D" id="3.90.830.10">
    <property type="entry name" value="Syntaxin Binding Protein 1, Chain A, domain 2"/>
    <property type="match status" value="1"/>
</dbReference>
<evidence type="ECO:0008006" key="4">
    <source>
        <dbReference type="Google" id="ProtNLM"/>
    </source>
</evidence>
<dbReference type="Proteomes" id="UP000233551">
    <property type="component" value="Unassembled WGS sequence"/>
</dbReference>
<dbReference type="EMBL" id="PGOL01002593">
    <property type="protein sequence ID" value="PKI46747.1"/>
    <property type="molecule type" value="Genomic_DNA"/>
</dbReference>
<keyword evidence="3" id="KW-1185">Reference proteome</keyword>
<dbReference type="InterPro" id="IPR043127">
    <property type="entry name" value="Sec-1-like_dom3a"/>
</dbReference>
<protein>
    <recommendedName>
        <fullName evidence="4">Vacuolar protein-sorting-associated protein 33 homolog</fullName>
    </recommendedName>
</protein>